<dbReference type="RefSeq" id="WP_188729916.1">
    <property type="nucleotide sequence ID" value="NZ_BMKV01000003.1"/>
</dbReference>
<gene>
    <name evidence="2" type="ORF">GCM10007175_21070</name>
</gene>
<sequence>MKLIIVAIAAWVLTGLIAVLGVSAGATIWFYMEPVVDSVPDPASYFVAVAVGFLALFLSFMISIAITVHAAQCNSRQNVL</sequence>
<proteinExistence type="predicted"/>
<keyword evidence="3" id="KW-1185">Reference proteome</keyword>
<keyword evidence="1" id="KW-0472">Membrane</keyword>
<keyword evidence="1" id="KW-1133">Transmembrane helix</keyword>
<evidence type="ECO:0000313" key="3">
    <source>
        <dbReference type="Proteomes" id="UP000658754"/>
    </source>
</evidence>
<accession>A0ABQ2CF50</accession>
<name>A0ABQ2CF50_9MICC</name>
<keyword evidence="1" id="KW-0812">Transmembrane</keyword>
<organism evidence="2 3">
    <name type="scientific">Pseudarthrobacter scleromae</name>
    <dbReference type="NCBI Taxonomy" id="158897"/>
    <lineage>
        <taxon>Bacteria</taxon>
        <taxon>Bacillati</taxon>
        <taxon>Actinomycetota</taxon>
        <taxon>Actinomycetes</taxon>
        <taxon>Micrococcales</taxon>
        <taxon>Micrococcaceae</taxon>
        <taxon>Pseudarthrobacter</taxon>
    </lineage>
</organism>
<evidence type="ECO:0000256" key="1">
    <source>
        <dbReference type="SAM" id="Phobius"/>
    </source>
</evidence>
<comment type="caution">
    <text evidence="2">The sequence shown here is derived from an EMBL/GenBank/DDBJ whole genome shotgun (WGS) entry which is preliminary data.</text>
</comment>
<protein>
    <submittedName>
        <fullName evidence="2">Uncharacterized protein</fullName>
    </submittedName>
</protein>
<evidence type="ECO:0000313" key="2">
    <source>
        <dbReference type="EMBL" id="GGI83503.1"/>
    </source>
</evidence>
<dbReference type="Proteomes" id="UP000658754">
    <property type="component" value="Unassembled WGS sequence"/>
</dbReference>
<feature type="transmembrane region" description="Helical" evidence="1">
    <location>
        <begin position="7"/>
        <end position="31"/>
    </location>
</feature>
<reference evidence="3" key="1">
    <citation type="journal article" date="2019" name="Int. J. Syst. Evol. Microbiol.">
        <title>The Global Catalogue of Microorganisms (GCM) 10K type strain sequencing project: providing services to taxonomists for standard genome sequencing and annotation.</title>
        <authorList>
            <consortium name="The Broad Institute Genomics Platform"/>
            <consortium name="The Broad Institute Genome Sequencing Center for Infectious Disease"/>
            <person name="Wu L."/>
            <person name="Ma J."/>
        </authorList>
    </citation>
    <scope>NUCLEOTIDE SEQUENCE [LARGE SCALE GENOMIC DNA]</scope>
    <source>
        <strain evidence="3">CGMCC 1.3601</strain>
    </source>
</reference>
<dbReference type="EMBL" id="BMKV01000003">
    <property type="protein sequence ID" value="GGI83503.1"/>
    <property type="molecule type" value="Genomic_DNA"/>
</dbReference>
<feature type="transmembrane region" description="Helical" evidence="1">
    <location>
        <begin position="43"/>
        <end position="68"/>
    </location>
</feature>